<sequence length="163" mass="18689">MFEAADIGETYQDFFNSLVCDTSNRDCMLQRRWDKCPSVEDGTALLKSALESLFEDEAEIEFYQSDSKSYVYPKKVSLHIEELIELLVQQLEALLPHSYVAKAKSLHLKHLKQNLSQDEVTIIIDFSENYGYIVQDASQGSTGTKTRVPFFPLFCTMEIVKML</sequence>
<organism evidence="1 2">
    <name type="scientific">Bemisia tabaci</name>
    <name type="common">Sweetpotato whitefly</name>
    <name type="synonym">Aleurodes tabaci</name>
    <dbReference type="NCBI Taxonomy" id="7038"/>
    <lineage>
        <taxon>Eukaryota</taxon>
        <taxon>Metazoa</taxon>
        <taxon>Ecdysozoa</taxon>
        <taxon>Arthropoda</taxon>
        <taxon>Hexapoda</taxon>
        <taxon>Insecta</taxon>
        <taxon>Pterygota</taxon>
        <taxon>Neoptera</taxon>
        <taxon>Paraneoptera</taxon>
        <taxon>Hemiptera</taxon>
        <taxon>Sternorrhyncha</taxon>
        <taxon>Aleyrodoidea</taxon>
        <taxon>Aleyrodidae</taxon>
        <taxon>Aleyrodinae</taxon>
        <taxon>Bemisia</taxon>
    </lineage>
</organism>
<accession>A0A9P0AHR5</accession>
<reference evidence="1" key="1">
    <citation type="submission" date="2021-12" db="EMBL/GenBank/DDBJ databases">
        <authorList>
            <person name="King R."/>
        </authorList>
    </citation>
    <scope>NUCLEOTIDE SEQUENCE</scope>
</reference>
<dbReference type="PANTHER" id="PTHR46601">
    <property type="entry name" value="ULP_PROTEASE DOMAIN-CONTAINING PROTEIN"/>
    <property type="match status" value="1"/>
</dbReference>
<dbReference type="Proteomes" id="UP001152759">
    <property type="component" value="Chromosome 6"/>
</dbReference>
<proteinExistence type="predicted"/>
<dbReference type="AlphaFoldDB" id="A0A9P0AHR5"/>
<protein>
    <submittedName>
        <fullName evidence="1">Uncharacterized protein</fullName>
    </submittedName>
</protein>
<evidence type="ECO:0000313" key="2">
    <source>
        <dbReference type="Proteomes" id="UP001152759"/>
    </source>
</evidence>
<name>A0A9P0AHR5_BEMTA</name>
<dbReference type="EMBL" id="OU963867">
    <property type="protein sequence ID" value="CAH0392088.1"/>
    <property type="molecule type" value="Genomic_DNA"/>
</dbReference>
<gene>
    <name evidence="1" type="ORF">BEMITA_LOCUS10645</name>
</gene>
<keyword evidence="2" id="KW-1185">Reference proteome</keyword>
<evidence type="ECO:0000313" key="1">
    <source>
        <dbReference type="EMBL" id="CAH0392088.1"/>
    </source>
</evidence>
<dbReference type="PANTHER" id="PTHR46601:SF1">
    <property type="entry name" value="ADF-H DOMAIN-CONTAINING PROTEIN"/>
    <property type="match status" value="1"/>
</dbReference>